<evidence type="ECO:0000259" key="1">
    <source>
        <dbReference type="Pfam" id="PF04149"/>
    </source>
</evidence>
<dbReference type="EMBL" id="QLTT01000001">
    <property type="protein sequence ID" value="RAS71256.1"/>
    <property type="molecule type" value="Genomic_DNA"/>
</dbReference>
<evidence type="ECO:0000313" key="5">
    <source>
        <dbReference type="Proteomes" id="UP000248714"/>
    </source>
</evidence>
<gene>
    <name evidence="3" type="ORF">C8D87_1011557</name>
    <name evidence="2" type="ORF">C8D88_103220</name>
</gene>
<name>A0A316I5L4_9PSEU</name>
<dbReference type="AlphaFoldDB" id="A0A316I5L4"/>
<sequence length="52" mass="5382">MAGWRKSTHSANASSCVEVAIGIGVRDSKAPAVHIEVGAAAWNSFLSTVKRG</sequence>
<dbReference type="OrthoDB" id="3694945at2"/>
<dbReference type="InterPro" id="IPR007278">
    <property type="entry name" value="DUF397"/>
</dbReference>
<dbReference type="Pfam" id="PF04149">
    <property type="entry name" value="DUF397"/>
    <property type="match status" value="1"/>
</dbReference>
<accession>A0A316I5L4</accession>
<organism evidence="2 4">
    <name type="scientific">Lentzea atacamensis</name>
    <dbReference type="NCBI Taxonomy" id="531938"/>
    <lineage>
        <taxon>Bacteria</taxon>
        <taxon>Bacillati</taxon>
        <taxon>Actinomycetota</taxon>
        <taxon>Actinomycetes</taxon>
        <taxon>Pseudonocardiales</taxon>
        <taxon>Pseudonocardiaceae</taxon>
        <taxon>Lentzea</taxon>
    </lineage>
</organism>
<evidence type="ECO:0000313" key="3">
    <source>
        <dbReference type="EMBL" id="RAS71256.1"/>
    </source>
</evidence>
<dbReference type="Proteomes" id="UP000246005">
    <property type="component" value="Unassembled WGS sequence"/>
</dbReference>
<dbReference type="RefSeq" id="WP_109635778.1">
    <property type="nucleotide sequence ID" value="NZ_QGHB01000003.1"/>
</dbReference>
<dbReference type="EMBL" id="QGHB01000003">
    <property type="protein sequence ID" value="PWK88024.1"/>
    <property type="molecule type" value="Genomic_DNA"/>
</dbReference>
<comment type="caution">
    <text evidence="2">The sequence shown here is derived from an EMBL/GenBank/DDBJ whole genome shotgun (WGS) entry which is preliminary data.</text>
</comment>
<reference evidence="2 4" key="1">
    <citation type="submission" date="2018-05" db="EMBL/GenBank/DDBJ databases">
        <title>Genomic Encyclopedia of Type Strains, Phase IV (KMG-IV): sequencing the most valuable type-strain genomes for metagenomic binning, comparative biology and taxonomic classification.</title>
        <authorList>
            <person name="Goeker M."/>
        </authorList>
    </citation>
    <scope>NUCLEOTIDE SEQUENCE [LARGE SCALE GENOMIC DNA]</scope>
    <source>
        <strain evidence="3 5">DSM 45479</strain>
        <strain evidence="2 4">DSM 45480</strain>
    </source>
</reference>
<evidence type="ECO:0000313" key="4">
    <source>
        <dbReference type="Proteomes" id="UP000246005"/>
    </source>
</evidence>
<evidence type="ECO:0000313" key="2">
    <source>
        <dbReference type="EMBL" id="PWK88024.1"/>
    </source>
</evidence>
<protein>
    <submittedName>
        <fullName evidence="2">Uncharacterized protein DUF397</fullName>
    </submittedName>
</protein>
<proteinExistence type="predicted"/>
<feature type="domain" description="DUF397" evidence="1">
    <location>
        <begin position="2"/>
        <end position="50"/>
    </location>
</feature>
<keyword evidence="5" id="KW-1185">Reference proteome</keyword>
<dbReference type="Proteomes" id="UP000248714">
    <property type="component" value="Unassembled WGS sequence"/>
</dbReference>